<dbReference type="GO" id="GO:0003677">
    <property type="term" value="F:DNA binding"/>
    <property type="evidence" value="ECO:0007669"/>
    <property type="project" value="InterPro"/>
</dbReference>
<dbReference type="PROSITE" id="PS51898">
    <property type="entry name" value="TYR_RECOMBINASE"/>
    <property type="match status" value="1"/>
</dbReference>
<dbReference type="GO" id="GO:0015074">
    <property type="term" value="P:DNA integration"/>
    <property type="evidence" value="ECO:0007669"/>
    <property type="project" value="UniProtKB-KW"/>
</dbReference>
<dbReference type="Gene3D" id="1.10.443.10">
    <property type="entry name" value="Intergrase catalytic core"/>
    <property type="match status" value="1"/>
</dbReference>
<dbReference type="InterPro" id="IPR011010">
    <property type="entry name" value="DNA_brk_join_enz"/>
</dbReference>
<evidence type="ECO:0000256" key="2">
    <source>
        <dbReference type="ARBA" id="ARBA00023172"/>
    </source>
</evidence>
<protein>
    <submittedName>
        <fullName evidence="4">Phage integrase family protein</fullName>
    </submittedName>
</protein>
<dbReference type="InterPro" id="IPR002104">
    <property type="entry name" value="Integrase_catalytic"/>
</dbReference>
<evidence type="ECO:0000313" key="4">
    <source>
        <dbReference type="EMBL" id="AMO94533.1"/>
    </source>
</evidence>
<reference evidence="4 5" key="1">
    <citation type="submission" date="2015-11" db="EMBL/GenBank/DDBJ databases">
        <title>Exploring the genomic traits of fungus-feeding bacterial genus Collimonas.</title>
        <authorList>
            <person name="Song C."/>
            <person name="Schmidt R."/>
            <person name="de Jager V."/>
            <person name="Krzyzanowska D."/>
            <person name="Jongedijk E."/>
            <person name="Cankar K."/>
            <person name="Beekwilder J."/>
            <person name="van Veen A."/>
            <person name="de Boer W."/>
            <person name="van Veen J.A."/>
            <person name="Garbeva P."/>
        </authorList>
    </citation>
    <scope>NUCLEOTIDE SEQUENCE [LARGE SCALE GENOMIC DNA]</scope>
    <source>
        <strain evidence="4 5">Ter6</strain>
    </source>
</reference>
<dbReference type="Pfam" id="PF00589">
    <property type="entry name" value="Phage_integrase"/>
    <property type="match status" value="1"/>
</dbReference>
<dbReference type="PANTHER" id="PTHR30349">
    <property type="entry name" value="PHAGE INTEGRASE-RELATED"/>
    <property type="match status" value="1"/>
</dbReference>
<gene>
    <name evidence="4" type="ORF">CFter6_1835</name>
</gene>
<keyword evidence="2" id="KW-0233">DNA recombination</keyword>
<dbReference type="SUPFAM" id="SSF56349">
    <property type="entry name" value="DNA breaking-rejoining enzymes"/>
    <property type="match status" value="1"/>
</dbReference>
<name>A0A127P9X1_9BURK</name>
<keyword evidence="1" id="KW-0229">DNA integration</keyword>
<dbReference type="AlphaFoldDB" id="A0A127P9X1"/>
<dbReference type="EMBL" id="CP013232">
    <property type="protein sequence ID" value="AMO94533.1"/>
    <property type="molecule type" value="Genomic_DNA"/>
</dbReference>
<proteinExistence type="predicted"/>
<evidence type="ECO:0000259" key="3">
    <source>
        <dbReference type="PROSITE" id="PS51898"/>
    </source>
</evidence>
<dbReference type="Proteomes" id="UP000072421">
    <property type="component" value="Chromosome"/>
</dbReference>
<organism evidence="4">
    <name type="scientific">Collimonas fungivorans</name>
    <dbReference type="NCBI Taxonomy" id="158899"/>
    <lineage>
        <taxon>Bacteria</taxon>
        <taxon>Pseudomonadati</taxon>
        <taxon>Pseudomonadota</taxon>
        <taxon>Betaproteobacteria</taxon>
        <taxon>Burkholderiales</taxon>
        <taxon>Oxalobacteraceae</taxon>
        <taxon>Collimonas</taxon>
    </lineage>
</organism>
<evidence type="ECO:0000256" key="1">
    <source>
        <dbReference type="ARBA" id="ARBA00022908"/>
    </source>
</evidence>
<sequence>MGRGRKGNGVEIREASIRVSFSWRLRRCRETLDLRPTAPNIKFAERLVDQIKHKIQMGNFVYGEFFPNSPNAEKMGSTVRTFGAMCDMWLKTKGRLAAATLSQYSNALKFWQSKLGADSPIETLSYGKIVAIVGSHPWPSAKLCNNYLIPLRGVFTLAGREIHELVNPMQGIENGKHQKAAPDPLTTEEMEWILSSMREHYDRRIANYFEFAFMTGMRPEELIALRWGDVDWNHGTVRVEQARTFMGQLKSLKTHEIRDVDLVDRAIAVLQAQKSFTYMKSAEIFENPVTEKPWHDERSQRDHYWKPTLKRLGIRTRRAYQTRHTYATTALMAGVNPTYISRQLGHANAKMLFTVYAKWIDSADRGREKAKMEAVLRFHSTDIHLQTNSNLSRICPSIPANVENTGRHDWTRTNDPYHVKVVL</sequence>
<dbReference type="InterPro" id="IPR050090">
    <property type="entry name" value="Tyrosine_recombinase_XerCD"/>
</dbReference>
<dbReference type="PANTHER" id="PTHR30349:SF36">
    <property type="entry name" value="PROPHAGE INTEGRASE INTR-RELATED"/>
    <property type="match status" value="1"/>
</dbReference>
<dbReference type="CDD" id="cd01189">
    <property type="entry name" value="INT_ICEBs1_C_like"/>
    <property type="match status" value="1"/>
</dbReference>
<dbReference type="InterPro" id="IPR013762">
    <property type="entry name" value="Integrase-like_cat_sf"/>
</dbReference>
<evidence type="ECO:0000313" key="5">
    <source>
        <dbReference type="Proteomes" id="UP000072421"/>
    </source>
</evidence>
<dbReference type="InterPro" id="IPR022000">
    <property type="entry name" value="Min27-like_integrase_DNA_bind"/>
</dbReference>
<dbReference type="GO" id="GO:0006310">
    <property type="term" value="P:DNA recombination"/>
    <property type="evidence" value="ECO:0007669"/>
    <property type="project" value="UniProtKB-KW"/>
</dbReference>
<accession>A0A127P9X1</accession>
<feature type="domain" description="Tyr recombinase" evidence="3">
    <location>
        <begin position="180"/>
        <end position="371"/>
    </location>
</feature>
<dbReference type="Pfam" id="PF12167">
    <property type="entry name" value="Arm-DNA-bind_2"/>
    <property type="match status" value="1"/>
</dbReference>